<dbReference type="PANTHER" id="PTHR34406">
    <property type="entry name" value="PROTEIN YCEI"/>
    <property type="match status" value="1"/>
</dbReference>
<keyword evidence="1" id="KW-0732">Signal</keyword>
<dbReference type="AlphaFoldDB" id="A0A916YYU3"/>
<name>A0A916YYU3_9SPHN</name>
<sequence>MKFTKTRAAIAALALSGAGIAAAPLLAQDDAALPGQVDVSRVTAGTYATDPAHTLVGFRVNHFGFTDYFGIFGSVTGSLELDPANPAAAKLDVTIPVSSVTVAEPELKDHLLRAGADGAEPDFFGPEPADAHFVSTKVEPTGATTANIFGDLTMNGVTRPVLIAAEFTGAGTNPMTKAETIGFHGRATVLRSQFGVSAFVPYVSDKVTLDIEAAFEKQ</sequence>
<evidence type="ECO:0000256" key="1">
    <source>
        <dbReference type="SAM" id="SignalP"/>
    </source>
</evidence>
<feature type="chain" id="PRO_5037206851" evidence="1">
    <location>
        <begin position="28"/>
        <end position="218"/>
    </location>
</feature>
<dbReference type="InterPro" id="IPR007372">
    <property type="entry name" value="Lipid/polyisoprenoid-bd_YceI"/>
</dbReference>
<dbReference type="Gene3D" id="2.40.128.110">
    <property type="entry name" value="Lipid/polyisoprenoid-binding, YceI-like"/>
    <property type="match status" value="1"/>
</dbReference>
<reference evidence="3" key="2">
    <citation type="submission" date="2020-09" db="EMBL/GenBank/DDBJ databases">
        <authorList>
            <person name="Sun Q."/>
            <person name="Zhou Y."/>
        </authorList>
    </citation>
    <scope>NUCLEOTIDE SEQUENCE</scope>
    <source>
        <strain evidence="3">CGMCC 1.15360</strain>
    </source>
</reference>
<dbReference type="SUPFAM" id="SSF101874">
    <property type="entry name" value="YceI-like"/>
    <property type="match status" value="1"/>
</dbReference>
<dbReference type="Proteomes" id="UP000612349">
    <property type="component" value="Unassembled WGS sequence"/>
</dbReference>
<feature type="domain" description="Lipid/polyisoprenoid-binding YceI-like" evidence="2">
    <location>
        <begin position="46"/>
        <end position="216"/>
    </location>
</feature>
<proteinExistence type="predicted"/>
<evidence type="ECO:0000313" key="3">
    <source>
        <dbReference type="EMBL" id="GGD66341.1"/>
    </source>
</evidence>
<organism evidence="3 4">
    <name type="scientific">Croceicoccus mobilis</name>
    <dbReference type="NCBI Taxonomy" id="1703339"/>
    <lineage>
        <taxon>Bacteria</taxon>
        <taxon>Pseudomonadati</taxon>
        <taxon>Pseudomonadota</taxon>
        <taxon>Alphaproteobacteria</taxon>
        <taxon>Sphingomonadales</taxon>
        <taxon>Erythrobacteraceae</taxon>
        <taxon>Croceicoccus</taxon>
    </lineage>
</organism>
<dbReference type="EMBL" id="BMIP01000002">
    <property type="protein sequence ID" value="GGD66341.1"/>
    <property type="molecule type" value="Genomic_DNA"/>
</dbReference>
<evidence type="ECO:0000313" key="4">
    <source>
        <dbReference type="Proteomes" id="UP000612349"/>
    </source>
</evidence>
<dbReference type="SMART" id="SM00867">
    <property type="entry name" value="YceI"/>
    <property type="match status" value="1"/>
</dbReference>
<reference evidence="3" key="1">
    <citation type="journal article" date="2014" name="Int. J. Syst. Evol. Microbiol.">
        <title>Complete genome sequence of Corynebacterium casei LMG S-19264T (=DSM 44701T), isolated from a smear-ripened cheese.</title>
        <authorList>
            <consortium name="US DOE Joint Genome Institute (JGI-PGF)"/>
            <person name="Walter F."/>
            <person name="Albersmeier A."/>
            <person name="Kalinowski J."/>
            <person name="Ruckert C."/>
        </authorList>
    </citation>
    <scope>NUCLEOTIDE SEQUENCE</scope>
    <source>
        <strain evidence="3">CGMCC 1.15360</strain>
    </source>
</reference>
<dbReference type="PANTHER" id="PTHR34406:SF1">
    <property type="entry name" value="PROTEIN YCEI"/>
    <property type="match status" value="1"/>
</dbReference>
<dbReference type="RefSeq" id="WP_066775684.1">
    <property type="nucleotide sequence ID" value="NZ_BMIP01000002.1"/>
</dbReference>
<feature type="signal peptide" evidence="1">
    <location>
        <begin position="1"/>
        <end position="27"/>
    </location>
</feature>
<comment type="caution">
    <text evidence="3">The sequence shown here is derived from an EMBL/GenBank/DDBJ whole genome shotgun (WGS) entry which is preliminary data.</text>
</comment>
<protein>
    <submittedName>
        <fullName evidence="3">Polyisoprenoid-binding protein</fullName>
    </submittedName>
</protein>
<dbReference type="InterPro" id="IPR036761">
    <property type="entry name" value="TTHA0802/YceI-like_sf"/>
</dbReference>
<gene>
    <name evidence="3" type="ORF">GCM10010990_14820</name>
</gene>
<keyword evidence="4" id="KW-1185">Reference proteome</keyword>
<dbReference type="OrthoDB" id="9811006at2"/>
<accession>A0A916YYU3</accession>
<dbReference type="Pfam" id="PF04264">
    <property type="entry name" value="YceI"/>
    <property type="match status" value="1"/>
</dbReference>
<evidence type="ECO:0000259" key="2">
    <source>
        <dbReference type="SMART" id="SM00867"/>
    </source>
</evidence>